<feature type="compositionally biased region" description="Low complexity" evidence="1">
    <location>
        <begin position="237"/>
        <end position="248"/>
    </location>
</feature>
<evidence type="ECO:0000313" key="4">
    <source>
        <dbReference type="EMBL" id="OSX81052.1"/>
    </source>
</evidence>
<dbReference type="Proteomes" id="UP000218209">
    <property type="component" value="Unassembled WGS sequence"/>
</dbReference>
<keyword evidence="3" id="KW-0732">Signal</keyword>
<dbReference type="InterPro" id="IPR052918">
    <property type="entry name" value="Motility_Chemotaxis_Reg"/>
</dbReference>
<feature type="region of interest" description="Disordered" evidence="1">
    <location>
        <begin position="184"/>
        <end position="260"/>
    </location>
</feature>
<dbReference type="EMBL" id="KV918766">
    <property type="protein sequence ID" value="OSX81052.1"/>
    <property type="molecule type" value="Genomic_DNA"/>
</dbReference>
<feature type="compositionally biased region" description="Gly residues" evidence="1">
    <location>
        <begin position="219"/>
        <end position="233"/>
    </location>
</feature>
<dbReference type="PANTHER" id="PTHR35580">
    <property type="entry name" value="CELL SURFACE GLYCOPROTEIN (S-LAYER PROTEIN)-LIKE PROTEIN"/>
    <property type="match status" value="1"/>
</dbReference>
<organism evidence="4 5">
    <name type="scientific">Porphyra umbilicalis</name>
    <name type="common">Purple laver</name>
    <name type="synonym">Red alga</name>
    <dbReference type="NCBI Taxonomy" id="2786"/>
    <lineage>
        <taxon>Eukaryota</taxon>
        <taxon>Rhodophyta</taxon>
        <taxon>Bangiophyceae</taxon>
        <taxon>Bangiales</taxon>
        <taxon>Bangiaceae</taxon>
        <taxon>Porphyra</taxon>
    </lineage>
</organism>
<keyword evidence="2" id="KW-0472">Membrane</keyword>
<feature type="compositionally biased region" description="Gly residues" evidence="1">
    <location>
        <begin position="693"/>
        <end position="733"/>
    </location>
</feature>
<dbReference type="PANTHER" id="PTHR35580:SF1">
    <property type="entry name" value="PHYTASE-LIKE DOMAIN-CONTAINING PROTEIN"/>
    <property type="match status" value="1"/>
</dbReference>
<gene>
    <name evidence="4" type="ORF">BU14_0027s0078</name>
</gene>
<name>A0A1X6PJK3_PORUM</name>
<keyword evidence="5" id="KW-1185">Reference proteome</keyword>
<feature type="region of interest" description="Disordered" evidence="1">
    <location>
        <begin position="683"/>
        <end position="733"/>
    </location>
</feature>
<feature type="chain" id="PRO_5012914139" evidence="3">
    <location>
        <begin position="26"/>
        <end position="733"/>
    </location>
</feature>
<accession>A0A1X6PJK3</accession>
<reference evidence="4 5" key="1">
    <citation type="submission" date="2017-03" db="EMBL/GenBank/DDBJ databases">
        <title>WGS assembly of Porphyra umbilicalis.</title>
        <authorList>
            <person name="Brawley S.H."/>
            <person name="Blouin N.A."/>
            <person name="Ficko-Blean E."/>
            <person name="Wheeler G.L."/>
            <person name="Lohr M."/>
            <person name="Goodson H.V."/>
            <person name="Jenkins J.W."/>
            <person name="Blaby-Haas C.E."/>
            <person name="Helliwell K.E."/>
            <person name="Chan C."/>
            <person name="Marriage T."/>
            <person name="Bhattacharya D."/>
            <person name="Klein A.S."/>
            <person name="Badis Y."/>
            <person name="Brodie J."/>
            <person name="Cao Y."/>
            <person name="Collen J."/>
            <person name="Dittami S.M."/>
            <person name="Gachon C.M."/>
            <person name="Green B.R."/>
            <person name="Karpowicz S."/>
            <person name="Kim J.W."/>
            <person name="Kudahl U."/>
            <person name="Lin S."/>
            <person name="Michel G."/>
            <person name="Mittag M."/>
            <person name="Olson B.J."/>
            <person name="Pangilinan J."/>
            <person name="Peng Y."/>
            <person name="Qiu H."/>
            <person name="Shu S."/>
            <person name="Singer J.T."/>
            <person name="Smith A.G."/>
            <person name="Sprecher B.N."/>
            <person name="Wagner V."/>
            <person name="Wang W."/>
            <person name="Wang Z.-Y."/>
            <person name="Yan J."/>
            <person name="Yarish C."/>
            <person name="Zoeuner-Riek S."/>
            <person name="Zhuang Y."/>
            <person name="Zou Y."/>
            <person name="Lindquist E.A."/>
            <person name="Grimwood J."/>
            <person name="Barry K."/>
            <person name="Rokhsar D.S."/>
            <person name="Schmutz J."/>
            <person name="Stiller J.W."/>
            <person name="Grossman A.R."/>
            <person name="Prochnik S.E."/>
        </authorList>
    </citation>
    <scope>NUCLEOTIDE SEQUENCE [LARGE SCALE GENOMIC DNA]</scope>
    <source>
        <strain evidence="4">4086291</strain>
    </source>
</reference>
<dbReference type="AlphaFoldDB" id="A0A1X6PJK3"/>
<protein>
    <submittedName>
        <fullName evidence="4">Uncharacterized protein</fullName>
    </submittedName>
</protein>
<keyword evidence="2" id="KW-0812">Transmembrane</keyword>
<proteinExistence type="predicted"/>
<evidence type="ECO:0000256" key="3">
    <source>
        <dbReference type="SAM" id="SignalP"/>
    </source>
</evidence>
<evidence type="ECO:0000256" key="2">
    <source>
        <dbReference type="SAM" id="Phobius"/>
    </source>
</evidence>
<keyword evidence="2" id="KW-1133">Transmembrane helix</keyword>
<sequence length="733" mass="69373">MVRWLTTVLVAVAAAGATTTPTVVAATPDAAAAASAGVAAAVPAAATRRVCRRAALRRGGPPPIAAAFKGHLFGSSSAHDEAASMGLDAAGNLYLAGTTTPRDAGGGGGGGWGSLLPGHTGGGADLWVAKLSPTTRLLWVRRAGSAAPEEASALAVGRTGVVVCGTTGGDMRAGRTGGRVVGAADGGGGAADNGAGGGRIVGAEERGPGAVSAAEEHGGGGNSGGGGGGGVRGGADDGTAASSASRGWGPLGGGSGGTLPTHPQLLAAAVDGSAGGGTDAVLVKLLPDGTEAWSTPLQFGGAGVDTCAGVAMDADAGWVWAAGATASALFGRTAGAAAFGAPQPPVGRSDYWVAKAAGPGLLPELVAGVQRGAERSNSADAVALAGNHLYVVVNTYDGARGAGGGVAMLHTYAADSLALLASTAAPAPRGGLGVAAADAPGLYLSALIVDGGGNPIVGGFAGDAQAGVGRFVVAKYHAAAAGWAWSRPHGRYSRVEPTVSLAVDPHSGAVYVGGLTDGFYTDAASAAAGGGGGADGVRGRGAPRGRIVVPLVQVNASTGLPTRRWHKTTAVPGGGERTRAIGVDAAGAVVTAGSRLSGGSPALRKAHLGAFGSSAYATRVAGGFASAGDGDGVAVDSSTGSADAPPATMPLRAVMGMVAGVIGGAIVLVGAMIAGVQRRSGAGRAAASERGGEGGTQRRGGGGGRGARVGGSVDGGGVGVPGGGDRGGSAGPV</sequence>
<evidence type="ECO:0000256" key="1">
    <source>
        <dbReference type="SAM" id="MobiDB-lite"/>
    </source>
</evidence>
<feature type="compositionally biased region" description="Gly residues" evidence="1">
    <location>
        <begin position="184"/>
        <end position="200"/>
    </location>
</feature>
<feature type="transmembrane region" description="Helical" evidence="2">
    <location>
        <begin position="653"/>
        <end position="674"/>
    </location>
</feature>
<evidence type="ECO:0000313" key="5">
    <source>
        <dbReference type="Proteomes" id="UP000218209"/>
    </source>
</evidence>
<feature type="signal peptide" evidence="3">
    <location>
        <begin position="1"/>
        <end position="25"/>
    </location>
</feature>